<protein>
    <submittedName>
        <fullName evidence="1">Uncharacterized protein</fullName>
    </submittedName>
</protein>
<dbReference type="EMBL" id="CP003282">
    <property type="protein sequence ID" value="AFG36443.1"/>
    <property type="molecule type" value="Genomic_DNA"/>
</dbReference>
<dbReference type="RefSeq" id="WP_014454441.1">
    <property type="nucleotide sequence ID" value="NC_017098.1"/>
</dbReference>
<keyword evidence="2" id="KW-1185">Reference proteome</keyword>
<evidence type="ECO:0000313" key="1">
    <source>
        <dbReference type="EMBL" id="AFG36443.1"/>
    </source>
</evidence>
<name>H9UG00_SPIAZ</name>
<reference evidence="2" key="1">
    <citation type="journal article" date="2013" name="Stand. Genomic Sci.">
        <title>Complete genome sequence of the halophilic bacterium Spirochaeta africana type strain (Z-7692(T)) from the alkaline Lake Magadi in the East African Rift.</title>
        <authorList>
            <person name="Liolos K."/>
            <person name="Abt B."/>
            <person name="Scheuner C."/>
            <person name="Teshima H."/>
            <person name="Held B."/>
            <person name="Lapidus A."/>
            <person name="Nolan M."/>
            <person name="Lucas S."/>
            <person name="Deshpande S."/>
            <person name="Cheng J.F."/>
            <person name="Tapia R."/>
            <person name="Goodwin L.A."/>
            <person name="Pitluck S."/>
            <person name="Pagani I."/>
            <person name="Ivanova N."/>
            <person name="Mavromatis K."/>
            <person name="Mikhailova N."/>
            <person name="Huntemann M."/>
            <person name="Pati A."/>
            <person name="Chen A."/>
            <person name="Palaniappan K."/>
            <person name="Land M."/>
            <person name="Rohde M."/>
            <person name="Tindall B.J."/>
            <person name="Detter J.C."/>
            <person name="Goker M."/>
            <person name="Bristow J."/>
            <person name="Eisen J.A."/>
            <person name="Markowitz V."/>
            <person name="Hugenholtz P."/>
            <person name="Woyke T."/>
            <person name="Klenk H.P."/>
            <person name="Kyrpides N.C."/>
        </authorList>
    </citation>
    <scope>NUCLEOTIDE SEQUENCE</scope>
    <source>
        <strain evidence="2">ATCC 700263 / DSM 8902 / Z-7692</strain>
    </source>
</reference>
<dbReference type="CDD" id="cd09910">
    <property type="entry name" value="NGN-insert_like"/>
    <property type="match status" value="1"/>
</dbReference>
<gene>
    <name evidence="1" type="ordered locus">Spiaf_0337</name>
</gene>
<evidence type="ECO:0000313" key="2">
    <source>
        <dbReference type="Proteomes" id="UP000007383"/>
    </source>
</evidence>
<dbReference type="KEGG" id="sfc:Spiaf_0337"/>
<dbReference type="OrthoDB" id="47603at2"/>
<dbReference type="Proteomes" id="UP000007383">
    <property type="component" value="Chromosome"/>
</dbReference>
<dbReference type="HOGENOM" id="CLU_130936_3_0_12"/>
<dbReference type="Pfam" id="PF07009">
    <property type="entry name" value="NusG_II"/>
    <property type="match status" value="1"/>
</dbReference>
<dbReference type="AlphaFoldDB" id="H9UG00"/>
<proteinExistence type="predicted"/>
<dbReference type="STRING" id="889378.Spiaf_0337"/>
<dbReference type="Gene3D" id="2.60.320.10">
    <property type="entry name" value="N-utilization substance G protein NusG, insert domain"/>
    <property type="match status" value="1"/>
</dbReference>
<sequence>MSIRQIAVETIKSMRPFDWVALALAIGLSAGATMLAQARYGESSTVAIQAEGRSLLYSLDEDRVLEFEGPLGRTVVVIEDRRVRVVEDPGPLQICVRDGWIDRGGEWLICLPNRVFIRIEGSQEDAEVDASVF</sequence>
<organism evidence="1 2">
    <name type="scientific">Spirochaeta africana (strain ATCC 700263 / DSM 8902 / Z-7692)</name>
    <dbReference type="NCBI Taxonomy" id="889378"/>
    <lineage>
        <taxon>Bacteria</taxon>
        <taxon>Pseudomonadati</taxon>
        <taxon>Spirochaetota</taxon>
        <taxon>Spirochaetia</taxon>
        <taxon>Spirochaetales</taxon>
        <taxon>Spirochaetaceae</taxon>
        <taxon>Spirochaeta</taxon>
    </lineage>
</organism>
<accession>H9UG00</accession>
<dbReference type="eggNOG" id="COG5341">
    <property type="taxonomic scope" value="Bacteria"/>
</dbReference>
<dbReference type="InterPro" id="IPR038690">
    <property type="entry name" value="NusG_2_sf"/>
</dbReference>
<dbReference type="PATRIC" id="fig|889378.3.peg.341"/>